<dbReference type="InterPro" id="IPR010994">
    <property type="entry name" value="RuvA_2-like"/>
</dbReference>
<dbReference type="SUPFAM" id="SSF47781">
    <property type="entry name" value="RuvA domain 2-like"/>
    <property type="match status" value="1"/>
</dbReference>
<keyword evidence="1" id="KW-0812">Transmembrane</keyword>
<organism evidence="2 3">
    <name type="scientific">Fictibacillus aquaticus</name>
    <dbReference type="NCBI Taxonomy" id="2021314"/>
    <lineage>
        <taxon>Bacteria</taxon>
        <taxon>Bacillati</taxon>
        <taxon>Bacillota</taxon>
        <taxon>Bacilli</taxon>
        <taxon>Bacillales</taxon>
        <taxon>Fictibacillaceae</taxon>
        <taxon>Fictibacillus</taxon>
    </lineage>
</organism>
<dbReference type="Pfam" id="PF12836">
    <property type="entry name" value="HHH_3"/>
    <property type="match status" value="1"/>
</dbReference>
<feature type="transmembrane region" description="Helical" evidence="1">
    <location>
        <begin position="47"/>
        <end position="65"/>
    </location>
</feature>
<evidence type="ECO:0000313" key="2">
    <source>
        <dbReference type="EMBL" id="OYD57557.1"/>
    </source>
</evidence>
<dbReference type="Proteomes" id="UP000215059">
    <property type="component" value="Unassembled WGS sequence"/>
</dbReference>
<keyword evidence="3" id="KW-1185">Reference proteome</keyword>
<keyword evidence="1" id="KW-1133">Transmembrane helix</keyword>
<dbReference type="EMBL" id="NOII01000003">
    <property type="protein sequence ID" value="OYD57557.1"/>
    <property type="molecule type" value="Genomic_DNA"/>
</dbReference>
<dbReference type="RefSeq" id="WP_094252907.1">
    <property type="nucleotide sequence ID" value="NZ_JBHLXL010000001.1"/>
</dbReference>
<name>A0A235F9D0_9BACL</name>
<sequence>MKNGITQKGRAWEWKNSLWMFWTFIPFSFFNYISFYYIGYRVKQRKWTITGVVYSIPFILLIVGMETVPEDHWFSDMSFVIYFLAWIVSLIHVFRIRPEYLLRLEKLKDSGYEEKEMERLKQSINREYALSSAPVPPVQNVKPAQPKTETLHVLDVNLASEEEIGALPMIGAILAKKAALHKEQNGGFQNFEEFCQVLQLKPHVMERVKTHVAFSPVKKPAAAVKSGRIVDF</sequence>
<evidence type="ECO:0000313" key="3">
    <source>
        <dbReference type="Proteomes" id="UP000215059"/>
    </source>
</evidence>
<feature type="transmembrane region" description="Helical" evidence="1">
    <location>
        <begin position="20"/>
        <end position="40"/>
    </location>
</feature>
<dbReference type="AlphaFoldDB" id="A0A235F9D0"/>
<accession>A0A235F9D0</accession>
<reference evidence="2 3" key="1">
    <citation type="submission" date="2017-07" db="EMBL/GenBank/DDBJ databases">
        <title>Fictibacillus sp. nov. GDSW-R2A3 Genome sequencing and assembly.</title>
        <authorList>
            <person name="Mayilraj S."/>
        </authorList>
    </citation>
    <scope>NUCLEOTIDE SEQUENCE [LARGE SCALE GENOMIC DNA]</scope>
    <source>
        <strain evidence="2 3">GDSW-R2A3</strain>
    </source>
</reference>
<dbReference type="OrthoDB" id="1929550at2"/>
<keyword evidence="1" id="KW-0472">Membrane</keyword>
<proteinExistence type="predicted"/>
<protein>
    <recommendedName>
        <fullName evidence="4">Helix-hairpin-helix DNA-binding motif class 1 domain-containing protein</fullName>
    </recommendedName>
</protein>
<gene>
    <name evidence="2" type="ORF">CGZ90_12870</name>
</gene>
<comment type="caution">
    <text evidence="2">The sequence shown here is derived from an EMBL/GenBank/DDBJ whole genome shotgun (WGS) entry which is preliminary data.</text>
</comment>
<feature type="transmembrane region" description="Helical" evidence="1">
    <location>
        <begin position="77"/>
        <end position="96"/>
    </location>
</feature>
<evidence type="ECO:0008006" key="4">
    <source>
        <dbReference type="Google" id="ProtNLM"/>
    </source>
</evidence>
<evidence type="ECO:0000256" key="1">
    <source>
        <dbReference type="SAM" id="Phobius"/>
    </source>
</evidence>
<dbReference type="Gene3D" id="1.10.150.280">
    <property type="entry name" value="AF1531-like domain"/>
    <property type="match status" value="1"/>
</dbReference>